<evidence type="ECO:0008006" key="4">
    <source>
        <dbReference type="Google" id="ProtNLM"/>
    </source>
</evidence>
<organism evidence="2 3">
    <name type="scientific">Sesamum angolense</name>
    <dbReference type="NCBI Taxonomy" id="2727404"/>
    <lineage>
        <taxon>Eukaryota</taxon>
        <taxon>Viridiplantae</taxon>
        <taxon>Streptophyta</taxon>
        <taxon>Embryophyta</taxon>
        <taxon>Tracheophyta</taxon>
        <taxon>Spermatophyta</taxon>
        <taxon>Magnoliopsida</taxon>
        <taxon>eudicotyledons</taxon>
        <taxon>Gunneridae</taxon>
        <taxon>Pentapetalae</taxon>
        <taxon>asterids</taxon>
        <taxon>lamiids</taxon>
        <taxon>Lamiales</taxon>
        <taxon>Pedaliaceae</taxon>
        <taxon>Sesamum</taxon>
    </lineage>
</organism>
<dbReference type="AlphaFoldDB" id="A0AAE2BIX2"/>
<comment type="caution">
    <text evidence="2">The sequence shown here is derived from an EMBL/GenBank/DDBJ whole genome shotgun (WGS) entry which is preliminary data.</text>
</comment>
<sequence length="205" mass="22683">HLLFLIKRFLAFQGATLVLSTSPPIARHVVNAAFDRQQHGKQLAALHSLGNIVGETRTGDTMVLNSSAEENLRSLIYDKASKTSKLTPSGLLLSVLQQDAEIRIAGYRLITGLVARTWCLMEIISRPEIINILTDTYTETKKIGMEARHRCCEAIYRVFTSSSKLISDPAFAGMASKLQEAIRRGPYGARKHAEAQPVVMTADRF</sequence>
<dbReference type="PANTHER" id="PTHR13554:SF10">
    <property type="entry name" value="26S PROTEASOME NON-ATPASE REGULATORY SUBUNIT 5"/>
    <property type="match status" value="1"/>
</dbReference>
<reference evidence="2" key="1">
    <citation type="submission" date="2020-06" db="EMBL/GenBank/DDBJ databases">
        <authorList>
            <person name="Li T."/>
            <person name="Hu X."/>
            <person name="Zhang T."/>
            <person name="Song X."/>
            <person name="Zhang H."/>
            <person name="Dai N."/>
            <person name="Sheng W."/>
            <person name="Hou X."/>
            <person name="Wei L."/>
        </authorList>
    </citation>
    <scope>NUCLEOTIDE SEQUENCE</scope>
    <source>
        <strain evidence="2">K16</strain>
        <tissue evidence="2">Leaf</tissue>
    </source>
</reference>
<name>A0AAE2BIX2_9LAMI</name>
<evidence type="ECO:0000313" key="2">
    <source>
        <dbReference type="EMBL" id="KAK4387095.1"/>
    </source>
</evidence>
<evidence type="ECO:0000256" key="1">
    <source>
        <dbReference type="SAM" id="SignalP"/>
    </source>
</evidence>
<feature type="chain" id="PRO_5042215623" description="ARM repeat superfamily protein" evidence="1">
    <location>
        <begin position="21"/>
        <end position="205"/>
    </location>
</feature>
<gene>
    <name evidence="2" type="ORF">Sango_2580100</name>
</gene>
<dbReference type="GO" id="GO:0043248">
    <property type="term" value="P:proteasome assembly"/>
    <property type="evidence" value="ECO:0007669"/>
    <property type="project" value="InterPro"/>
</dbReference>
<reference evidence="2" key="2">
    <citation type="journal article" date="2024" name="Plant">
        <title>Genomic evolution and insights into agronomic trait innovations of Sesamum species.</title>
        <authorList>
            <person name="Miao H."/>
            <person name="Wang L."/>
            <person name="Qu L."/>
            <person name="Liu H."/>
            <person name="Sun Y."/>
            <person name="Le M."/>
            <person name="Wang Q."/>
            <person name="Wei S."/>
            <person name="Zheng Y."/>
            <person name="Lin W."/>
            <person name="Duan Y."/>
            <person name="Cao H."/>
            <person name="Xiong S."/>
            <person name="Wang X."/>
            <person name="Wei L."/>
            <person name="Li C."/>
            <person name="Ma Q."/>
            <person name="Ju M."/>
            <person name="Zhao R."/>
            <person name="Li G."/>
            <person name="Mu C."/>
            <person name="Tian Q."/>
            <person name="Mei H."/>
            <person name="Zhang T."/>
            <person name="Gao T."/>
            <person name="Zhang H."/>
        </authorList>
    </citation>
    <scope>NUCLEOTIDE SEQUENCE</scope>
    <source>
        <strain evidence="2">K16</strain>
    </source>
</reference>
<accession>A0AAE2BIX2</accession>
<dbReference type="GO" id="GO:0005829">
    <property type="term" value="C:cytosol"/>
    <property type="evidence" value="ECO:0007669"/>
    <property type="project" value="TreeGrafter"/>
</dbReference>
<feature type="signal peptide" evidence="1">
    <location>
        <begin position="1"/>
        <end position="20"/>
    </location>
</feature>
<dbReference type="InterPro" id="IPR019538">
    <property type="entry name" value="PSMD5"/>
</dbReference>
<feature type="non-terminal residue" evidence="2">
    <location>
        <position position="205"/>
    </location>
</feature>
<evidence type="ECO:0000313" key="3">
    <source>
        <dbReference type="Proteomes" id="UP001289374"/>
    </source>
</evidence>
<dbReference type="Proteomes" id="UP001289374">
    <property type="component" value="Unassembled WGS sequence"/>
</dbReference>
<protein>
    <recommendedName>
        <fullName evidence="4">ARM repeat superfamily protein</fullName>
    </recommendedName>
</protein>
<proteinExistence type="predicted"/>
<keyword evidence="1" id="KW-0732">Signal</keyword>
<keyword evidence="3" id="KW-1185">Reference proteome</keyword>
<dbReference type="EMBL" id="JACGWL010000015">
    <property type="protein sequence ID" value="KAK4387095.1"/>
    <property type="molecule type" value="Genomic_DNA"/>
</dbReference>
<dbReference type="PANTHER" id="PTHR13554">
    <property type="entry name" value="26S PROTEASOME NON-ATPASE REGULATORY SUBUNIT 5-RELATED"/>
    <property type="match status" value="1"/>
</dbReference>